<comment type="catalytic activity">
    <reaction evidence="6">
        <text>(6S)-NADPHX + ADP = AMP + phosphate + NADPH + H(+)</text>
        <dbReference type="Rhea" id="RHEA:32235"/>
        <dbReference type="ChEBI" id="CHEBI:15378"/>
        <dbReference type="ChEBI" id="CHEBI:43474"/>
        <dbReference type="ChEBI" id="CHEBI:57783"/>
        <dbReference type="ChEBI" id="CHEBI:64076"/>
        <dbReference type="ChEBI" id="CHEBI:456215"/>
        <dbReference type="ChEBI" id="CHEBI:456216"/>
        <dbReference type="EC" id="4.2.1.136"/>
    </reaction>
</comment>
<dbReference type="HAMAP" id="MF_01965">
    <property type="entry name" value="NADHX_dehydratase"/>
    <property type="match status" value="1"/>
</dbReference>
<dbReference type="GO" id="GO:0052855">
    <property type="term" value="F:ADP-dependent NAD(P)H-hydrate dehydratase activity"/>
    <property type="evidence" value="ECO:0007669"/>
    <property type="project" value="UniProtKB-UniRule"/>
</dbReference>
<reference evidence="8" key="1">
    <citation type="submission" date="2023-07" db="EMBL/GenBank/DDBJ databases">
        <title>Genomic Encyclopedia of Type Strains, Phase IV (KMG-IV): sequencing the most valuable type-strain genomes for metagenomic binning, comparative biology and taxonomic classification.</title>
        <authorList>
            <person name="Goeker M."/>
        </authorList>
    </citation>
    <scope>NUCLEOTIDE SEQUENCE</scope>
    <source>
        <strain evidence="8">DSM 19569</strain>
    </source>
</reference>
<dbReference type="RefSeq" id="WP_230365690.1">
    <property type="nucleotide sequence ID" value="NZ_JAJALK010000003.1"/>
</dbReference>
<keyword evidence="2 6" id="KW-0067">ATP-binding</keyword>
<evidence type="ECO:0000256" key="1">
    <source>
        <dbReference type="ARBA" id="ARBA00022741"/>
    </source>
</evidence>
<comment type="similarity">
    <text evidence="6">Belongs to the NnrD/CARKD family.</text>
</comment>
<feature type="binding site" evidence="6">
    <location>
        <begin position="203"/>
        <end position="207"/>
    </location>
    <ligand>
        <name>AMP</name>
        <dbReference type="ChEBI" id="CHEBI:456215"/>
    </ligand>
</feature>
<name>A0AAJ1TKH5_9HYPH</name>
<comment type="subunit">
    <text evidence="6">Homotetramer.</text>
</comment>
<feature type="binding site" evidence="6">
    <location>
        <position position="233"/>
    </location>
    <ligand>
        <name>(6S)-NADPHX</name>
        <dbReference type="ChEBI" id="CHEBI:64076"/>
    </ligand>
</feature>
<dbReference type="NCBIfam" id="TIGR00196">
    <property type="entry name" value="yjeF_cterm"/>
    <property type="match status" value="1"/>
</dbReference>
<dbReference type="InterPro" id="IPR029056">
    <property type="entry name" value="Ribokinase-like"/>
</dbReference>
<dbReference type="GO" id="GO:0052856">
    <property type="term" value="F:NAD(P)HX epimerase activity"/>
    <property type="evidence" value="ECO:0007669"/>
    <property type="project" value="TreeGrafter"/>
</dbReference>
<sequence length="294" mass="30015">MSTVTPVTEHVLRTMAPPEPDGDSKDGRGRVLIVAGCTGLPGAVLLAAHAALRVGAGKLQIAVCRDLAIPIGIAVPEALVIGLPQTDDGGIDKACAADLAQRAERVDGVLVGPGMSEDSDAEAVTAALIRGAGEAALVLDAGALVALRAEPDLTRRLSKPAIITPHAGEMAQLLGEERDAIEADPLAAARRATERFGTVTVMKGGRTHVVAPDGRAWCYEVGHVGLATSGSGDTLAGLVVGLLARGAAPEAAALWSVYAHGEAGRRLARRYGGIGFMAREIPGEVPCILAEVMT</sequence>
<keyword evidence="5 6" id="KW-0456">Lyase</keyword>
<keyword evidence="1 6" id="KW-0547">Nucleotide-binding</keyword>
<comment type="cofactor">
    <cofactor evidence="6">
        <name>Mg(2+)</name>
        <dbReference type="ChEBI" id="CHEBI:18420"/>
    </cofactor>
</comment>
<keyword evidence="8" id="KW-0808">Transferase</keyword>
<evidence type="ECO:0000313" key="8">
    <source>
        <dbReference type="EMBL" id="MDQ0542306.1"/>
    </source>
</evidence>
<dbReference type="PANTHER" id="PTHR12592:SF0">
    <property type="entry name" value="ATP-DEPENDENT (S)-NAD(P)H-HYDRATE DEHYDRATASE"/>
    <property type="match status" value="1"/>
</dbReference>
<dbReference type="GO" id="GO:0110051">
    <property type="term" value="P:metabolite repair"/>
    <property type="evidence" value="ECO:0007669"/>
    <property type="project" value="TreeGrafter"/>
</dbReference>
<feature type="binding site" evidence="6">
    <location>
        <position position="166"/>
    </location>
    <ligand>
        <name>(6S)-NADPHX</name>
        <dbReference type="ChEBI" id="CHEBI:64076"/>
    </ligand>
</feature>
<keyword evidence="8" id="KW-0418">Kinase</keyword>
<feature type="binding site" evidence="6">
    <location>
        <position position="114"/>
    </location>
    <ligand>
        <name>(6S)-NADPHX</name>
        <dbReference type="ChEBI" id="CHEBI:64076"/>
    </ligand>
</feature>
<evidence type="ECO:0000313" key="9">
    <source>
        <dbReference type="Proteomes" id="UP001223420"/>
    </source>
</evidence>
<dbReference type="PROSITE" id="PS51383">
    <property type="entry name" value="YJEF_C_3"/>
    <property type="match status" value="1"/>
</dbReference>
<dbReference type="GO" id="GO:0016301">
    <property type="term" value="F:kinase activity"/>
    <property type="evidence" value="ECO:0007669"/>
    <property type="project" value="UniProtKB-KW"/>
</dbReference>
<dbReference type="SUPFAM" id="SSF53613">
    <property type="entry name" value="Ribokinase-like"/>
    <property type="match status" value="1"/>
</dbReference>
<comment type="caution">
    <text evidence="8">The sequence shown here is derived from an EMBL/GenBank/DDBJ whole genome shotgun (WGS) entry which is preliminary data.</text>
</comment>
<proteinExistence type="inferred from homology"/>
<dbReference type="Pfam" id="PF01256">
    <property type="entry name" value="Carb_kinase"/>
    <property type="match status" value="1"/>
</dbReference>
<evidence type="ECO:0000256" key="3">
    <source>
        <dbReference type="ARBA" id="ARBA00022857"/>
    </source>
</evidence>
<dbReference type="GO" id="GO:0005524">
    <property type="term" value="F:ATP binding"/>
    <property type="evidence" value="ECO:0007669"/>
    <property type="project" value="UniProtKB-KW"/>
</dbReference>
<comment type="catalytic activity">
    <reaction evidence="6">
        <text>(6S)-NADHX + ADP = AMP + phosphate + NADH + H(+)</text>
        <dbReference type="Rhea" id="RHEA:32223"/>
        <dbReference type="ChEBI" id="CHEBI:15378"/>
        <dbReference type="ChEBI" id="CHEBI:43474"/>
        <dbReference type="ChEBI" id="CHEBI:57945"/>
        <dbReference type="ChEBI" id="CHEBI:64074"/>
        <dbReference type="ChEBI" id="CHEBI:456215"/>
        <dbReference type="ChEBI" id="CHEBI:456216"/>
        <dbReference type="EC" id="4.2.1.136"/>
    </reaction>
</comment>
<accession>A0AAJ1TKH5</accession>
<keyword evidence="4 6" id="KW-0520">NAD</keyword>
<dbReference type="EC" id="4.2.1.136" evidence="6"/>
<feature type="binding site" evidence="6">
    <location>
        <position position="232"/>
    </location>
    <ligand>
        <name>AMP</name>
        <dbReference type="ChEBI" id="CHEBI:456215"/>
    </ligand>
</feature>
<dbReference type="PANTHER" id="PTHR12592">
    <property type="entry name" value="ATP-DEPENDENT (S)-NAD(P)H-HYDRATE DEHYDRATASE FAMILY MEMBER"/>
    <property type="match status" value="1"/>
</dbReference>
<keyword evidence="3 6" id="KW-0521">NADP</keyword>
<dbReference type="Proteomes" id="UP001223420">
    <property type="component" value="Unassembled WGS sequence"/>
</dbReference>
<feature type="binding site" evidence="6">
    <location>
        <position position="43"/>
    </location>
    <ligand>
        <name>(6S)-NADPHX</name>
        <dbReference type="ChEBI" id="CHEBI:64076"/>
    </ligand>
</feature>
<dbReference type="AlphaFoldDB" id="A0AAJ1TKH5"/>
<dbReference type="Gene3D" id="3.40.1190.20">
    <property type="match status" value="1"/>
</dbReference>
<evidence type="ECO:0000256" key="4">
    <source>
        <dbReference type="ARBA" id="ARBA00023027"/>
    </source>
</evidence>
<dbReference type="CDD" id="cd01171">
    <property type="entry name" value="YXKO-related"/>
    <property type="match status" value="1"/>
</dbReference>
<gene>
    <name evidence="6" type="primary">nnrD</name>
    <name evidence="8" type="ORF">QO001_001224</name>
</gene>
<dbReference type="GO" id="GO:0046496">
    <property type="term" value="P:nicotinamide nucleotide metabolic process"/>
    <property type="evidence" value="ECO:0007669"/>
    <property type="project" value="UniProtKB-UniRule"/>
</dbReference>
<dbReference type="InterPro" id="IPR000631">
    <property type="entry name" value="CARKD"/>
</dbReference>
<dbReference type="EMBL" id="JAUSWL010000002">
    <property type="protein sequence ID" value="MDQ0542306.1"/>
    <property type="molecule type" value="Genomic_DNA"/>
</dbReference>
<organism evidence="8 9">
    <name type="scientific">Methylobacterium brachiatum</name>
    <dbReference type="NCBI Taxonomy" id="269660"/>
    <lineage>
        <taxon>Bacteria</taxon>
        <taxon>Pseudomonadati</taxon>
        <taxon>Pseudomonadota</taxon>
        <taxon>Alphaproteobacteria</taxon>
        <taxon>Hyphomicrobiales</taxon>
        <taxon>Methylobacteriaceae</taxon>
        <taxon>Methylobacterium</taxon>
    </lineage>
</organism>
<evidence type="ECO:0000256" key="5">
    <source>
        <dbReference type="ARBA" id="ARBA00023239"/>
    </source>
</evidence>
<evidence type="ECO:0000256" key="2">
    <source>
        <dbReference type="ARBA" id="ARBA00022840"/>
    </source>
</evidence>
<evidence type="ECO:0000259" key="7">
    <source>
        <dbReference type="PROSITE" id="PS51383"/>
    </source>
</evidence>
<protein>
    <recommendedName>
        <fullName evidence="6">ADP-dependent (S)-NAD(P)H-hydrate dehydratase</fullName>
        <ecNumber evidence="6">4.2.1.136</ecNumber>
    </recommendedName>
    <alternativeName>
        <fullName evidence="6">ADP-dependent NAD(P)HX dehydratase</fullName>
    </alternativeName>
</protein>
<evidence type="ECO:0000256" key="6">
    <source>
        <dbReference type="HAMAP-Rule" id="MF_01965"/>
    </source>
</evidence>
<comment type="function">
    <text evidence="6">Catalyzes the dehydration of the S-form of NAD(P)HX at the expense of ADP, which is converted to AMP. Together with NAD(P)HX epimerase, which catalyzes the epimerization of the S- and R-forms, the enzyme allows the repair of both epimers of NAD(P)HX, a damaged form of NAD(P)H that is a result of enzymatic or heat-dependent hydration.</text>
</comment>
<feature type="domain" description="YjeF C-terminal" evidence="7">
    <location>
        <begin position="8"/>
        <end position="292"/>
    </location>
</feature>